<accession>A0A5A9GLE2</accession>
<proteinExistence type="predicted"/>
<evidence type="ECO:0008006" key="3">
    <source>
        <dbReference type="Google" id="ProtNLM"/>
    </source>
</evidence>
<dbReference type="AlphaFoldDB" id="A0A5A9GLE2"/>
<evidence type="ECO:0000313" key="2">
    <source>
        <dbReference type="Proteomes" id="UP000324927"/>
    </source>
</evidence>
<keyword evidence="2" id="KW-1185">Reference proteome</keyword>
<protein>
    <recommendedName>
        <fullName evidence="3">DUF2161 domain-containing phosphodiesterase</fullName>
    </recommendedName>
</protein>
<evidence type="ECO:0000313" key="1">
    <source>
        <dbReference type="EMBL" id="KAA0594109.1"/>
    </source>
</evidence>
<gene>
    <name evidence="1" type="ORF">FZ942_22050</name>
</gene>
<dbReference type="EMBL" id="VTTN01000009">
    <property type="protein sequence ID" value="KAA0594109.1"/>
    <property type="molecule type" value="Genomic_DNA"/>
</dbReference>
<reference evidence="1 2" key="1">
    <citation type="submission" date="2019-08" db="EMBL/GenBank/DDBJ databases">
        <authorList>
            <person name="Grouzdev D."/>
            <person name="Tikhonova E."/>
            <person name="Kravchenko I."/>
        </authorList>
    </citation>
    <scope>NUCLEOTIDE SEQUENCE [LARGE SCALE GENOMIC DNA]</scope>
    <source>
        <strain evidence="1 2">59b</strain>
    </source>
</reference>
<dbReference type="RefSeq" id="WP_149233228.1">
    <property type="nucleotide sequence ID" value="NZ_JALJXJ010000009.1"/>
</dbReference>
<dbReference type="Proteomes" id="UP000324927">
    <property type="component" value="Unassembled WGS sequence"/>
</dbReference>
<comment type="caution">
    <text evidence="1">The sequence shown here is derived from an EMBL/GenBank/DDBJ whole genome shotgun (WGS) entry which is preliminary data.</text>
</comment>
<sequence>MTVTAETDLYAPVKAFLEAQGYDVKAEIRGCDLVATRGGEPPVIVELKKRFTLDLVLQGVDRLAVSDSVYLAVPQPGRKATGASPLDGDVKKLCRRLGLGLLMVDPGLAEGRQVTVLLDPIPYTPRKDKKRAHRLLGEHARRVGDPNRGGSTRVAIVTAYRQDALRIARMLRDGPLTVAALRKAGAPKDVGPMLLRNVYGWFERVGRGTYALTPAGVQGVEAFAHALAEDSSQSVIVPSPPRGEG</sequence>
<dbReference type="OrthoDB" id="9795163at2"/>
<dbReference type="InterPro" id="IPR018679">
    <property type="entry name" value="DUF2161"/>
</dbReference>
<dbReference type="Pfam" id="PF09929">
    <property type="entry name" value="DUF2161"/>
    <property type="match status" value="1"/>
</dbReference>
<name>A0A5A9GLE2_AZOLI</name>
<organism evidence="1 2">
    <name type="scientific">Azospirillum lipoferum</name>
    <dbReference type="NCBI Taxonomy" id="193"/>
    <lineage>
        <taxon>Bacteria</taxon>
        <taxon>Pseudomonadati</taxon>
        <taxon>Pseudomonadota</taxon>
        <taxon>Alphaproteobacteria</taxon>
        <taxon>Rhodospirillales</taxon>
        <taxon>Azospirillaceae</taxon>
        <taxon>Azospirillum</taxon>
    </lineage>
</organism>